<dbReference type="GO" id="GO:0003714">
    <property type="term" value="F:transcription corepressor activity"/>
    <property type="evidence" value="ECO:0007669"/>
    <property type="project" value="InterPro"/>
</dbReference>
<reference evidence="5 6" key="1">
    <citation type="journal article" date="2017" name="Plant Biotechnol. J.">
        <title>A comprehensive draft genome sequence for lupin (Lupinus angustifolius), an emerging health food: insights into plant-microbe interactions and legume evolution.</title>
        <authorList>
            <person name="Hane J.K."/>
            <person name="Ming Y."/>
            <person name="Kamphuis L.G."/>
            <person name="Nelson M.N."/>
            <person name="Garg G."/>
            <person name="Atkins C.A."/>
            <person name="Bayer P.E."/>
            <person name="Bravo A."/>
            <person name="Bringans S."/>
            <person name="Cannon S."/>
            <person name="Edwards D."/>
            <person name="Foley R."/>
            <person name="Gao L.L."/>
            <person name="Harrison M.J."/>
            <person name="Huang W."/>
            <person name="Hurgobin B."/>
            <person name="Li S."/>
            <person name="Liu C.W."/>
            <person name="McGrath A."/>
            <person name="Morahan G."/>
            <person name="Murray J."/>
            <person name="Weller J."/>
            <person name="Jian J."/>
            <person name="Singh K.B."/>
        </authorList>
    </citation>
    <scope>NUCLEOTIDE SEQUENCE [LARGE SCALE GENOMIC DNA]</scope>
    <source>
        <strain evidence="6">cv. Tanjil</strain>
        <tissue evidence="5">Whole plant</tissue>
    </source>
</reference>
<dbReference type="Gene3D" id="2.130.10.10">
    <property type="entry name" value="YVTN repeat-like/Quinoprotein amine dehydrogenase"/>
    <property type="match status" value="2"/>
</dbReference>
<dbReference type="PANTHER" id="PTHR44376">
    <property type="entry name" value="TRANSCRIPTIONAL REGULATOR OF FILAMENTOUS GROWTH FLO8"/>
    <property type="match status" value="1"/>
</dbReference>
<dbReference type="STRING" id="3871.A0A1J7HYM6"/>
<gene>
    <name evidence="5" type="ORF">TanjilG_08448</name>
</gene>
<name>A0A1J7HYM6_LUPAN</name>
<feature type="repeat" description="WD" evidence="3">
    <location>
        <begin position="664"/>
        <end position="696"/>
    </location>
</feature>
<dbReference type="SUPFAM" id="SSF50978">
    <property type="entry name" value="WD40 repeat-like"/>
    <property type="match status" value="1"/>
</dbReference>
<dbReference type="InterPro" id="IPR036322">
    <property type="entry name" value="WD40_repeat_dom_sf"/>
</dbReference>
<accession>A0A1J7HYM6</accession>
<dbReference type="PROSITE" id="PS50082">
    <property type="entry name" value="WD_REPEATS_2"/>
    <property type="match status" value="4"/>
</dbReference>
<evidence type="ECO:0000256" key="1">
    <source>
        <dbReference type="ARBA" id="ARBA00022574"/>
    </source>
</evidence>
<dbReference type="InterPro" id="IPR019775">
    <property type="entry name" value="WD40_repeat_CS"/>
</dbReference>
<dbReference type="InterPro" id="IPR015943">
    <property type="entry name" value="WD40/YVTN_repeat-like_dom_sf"/>
</dbReference>
<sequence>MADDFYEWDADKMLDVYIHDYLLRNKLHKSANAFKTESKLPDRTPPIENTPQGFLYEWWFVYWDIYLAKRFNQQCSAPAAAYIETLKTKARERQLQMQQSQVTPKHTEQLQERDLNAMNSKGMMRPPPAIVLAAKMFEERMQHSNSMSSAASLTPMDAYRMNLPKPATSHQGQLVRDLSGNASTSVQQVQTQSGVEREVNLGGTPTSFPMDQSGFQQTMLQSDSVLGDAGNTSLPLKGLTRAGIDRPTSSLGVQVQMPNLRNKNKILDSEWQRVTARAQAILSSKYGQSDRTRLQSGSPENDRKRKQSTSLGAANINVGGNRVNPSPISPPLLDTPVDGINTESSMQHVNNVPKSMIMDDINLLENMEWFAEIGTSGDNMELFQSNDGEGGNAYGTIKQSDIISGFSFAELNCIRTSNSKITCCDFSSDGKFLASAGHDKKVFIWNMETLQTEITPEDHKSVISDVRFRPNSSGLVSSSFDNVVRLWNAANPKYCVEEFSVHNSAVMSLDFHPKKTDLLCVADIESEIQYWDITTFSFIRSFKGGNAKVRFQPRVGQVLAAAYDNGVSIFDAETGIQIYALQGHPDAVSYICWDANGGTLASMSPNMVKIWSLTSGECVTEYNSSIQNQFHSCAFHPINSTMLVIGGNSYLDLWDMAVNKNMTIPSHEDVISALVHSPVTGMVASASYDGFVKLWK</sequence>
<dbReference type="SMART" id="SM00320">
    <property type="entry name" value="WD40"/>
    <property type="match status" value="7"/>
</dbReference>
<proteinExistence type="predicted"/>
<evidence type="ECO:0000313" key="5">
    <source>
        <dbReference type="EMBL" id="OIW07561.1"/>
    </source>
</evidence>
<dbReference type="Gramene" id="OIW07561">
    <property type="protein sequence ID" value="OIW07561"/>
    <property type="gene ID" value="TanjilG_08448"/>
</dbReference>
<keyword evidence="1 3" id="KW-0853">WD repeat</keyword>
<dbReference type="Proteomes" id="UP000188354">
    <property type="component" value="Chromosome LG07"/>
</dbReference>
<dbReference type="PROSITE" id="PS00678">
    <property type="entry name" value="WD_REPEATS_1"/>
    <property type="match status" value="1"/>
</dbReference>
<protein>
    <recommendedName>
        <fullName evidence="7">LisH domain-containing protein</fullName>
    </recommendedName>
</protein>
<organism evidence="5 6">
    <name type="scientific">Lupinus angustifolius</name>
    <name type="common">Narrow-leaved blue lupine</name>
    <dbReference type="NCBI Taxonomy" id="3871"/>
    <lineage>
        <taxon>Eukaryota</taxon>
        <taxon>Viridiplantae</taxon>
        <taxon>Streptophyta</taxon>
        <taxon>Embryophyta</taxon>
        <taxon>Tracheophyta</taxon>
        <taxon>Spermatophyta</taxon>
        <taxon>Magnoliopsida</taxon>
        <taxon>eudicotyledons</taxon>
        <taxon>Gunneridae</taxon>
        <taxon>Pentapetalae</taxon>
        <taxon>rosids</taxon>
        <taxon>fabids</taxon>
        <taxon>Fabales</taxon>
        <taxon>Fabaceae</taxon>
        <taxon>Papilionoideae</taxon>
        <taxon>50 kb inversion clade</taxon>
        <taxon>genistoids sensu lato</taxon>
        <taxon>core genistoids</taxon>
        <taxon>Genisteae</taxon>
        <taxon>Lupinus</taxon>
    </lineage>
</organism>
<keyword evidence="2" id="KW-0677">Repeat</keyword>
<feature type="repeat" description="WD" evidence="3">
    <location>
        <begin position="456"/>
        <end position="488"/>
    </location>
</feature>
<feature type="repeat" description="WD" evidence="3">
    <location>
        <begin position="499"/>
        <end position="541"/>
    </location>
</feature>
<evidence type="ECO:0000256" key="3">
    <source>
        <dbReference type="PROSITE-ProRule" id="PRU00221"/>
    </source>
</evidence>
<evidence type="ECO:0008006" key="7">
    <source>
        <dbReference type="Google" id="ProtNLM"/>
    </source>
</evidence>
<evidence type="ECO:0000313" key="6">
    <source>
        <dbReference type="Proteomes" id="UP000188354"/>
    </source>
</evidence>
<dbReference type="PROSITE" id="PS50294">
    <property type="entry name" value="WD_REPEATS_REGION"/>
    <property type="match status" value="3"/>
</dbReference>
<dbReference type="Pfam" id="PF08513">
    <property type="entry name" value="LisH"/>
    <property type="match status" value="1"/>
</dbReference>
<dbReference type="PRINTS" id="PR00320">
    <property type="entry name" value="GPROTEINBRPT"/>
</dbReference>
<dbReference type="Pfam" id="PF00400">
    <property type="entry name" value="WD40"/>
    <property type="match status" value="4"/>
</dbReference>
<evidence type="ECO:0000256" key="2">
    <source>
        <dbReference type="ARBA" id="ARBA00022737"/>
    </source>
</evidence>
<dbReference type="AlphaFoldDB" id="A0A1J7HYM6"/>
<dbReference type="InterPro" id="IPR006594">
    <property type="entry name" value="LisH"/>
</dbReference>
<feature type="region of interest" description="Disordered" evidence="4">
    <location>
        <begin position="282"/>
        <end position="330"/>
    </location>
</feature>
<evidence type="ECO:0000256" key="4">
    <source>
        <dbReference type="SAM" id="MobiDB-lite"/>
    </source>
</evidence>
<feature type="repeat" description="WD" evidence="3">
    <location>
        <begin position="414"/>
        <end position="455"/>
    </location>
</feature>
<dbReference type="InterPro" id="IPR044716">
    <property type="entry name" value="LEUNIG-like"/>
</dbReference>
<keyword evidence="6" id="KW-1185">Reference proteome</keyword>
<dbReference type="CDD" id="cd00200">
    <property type="entry name" value="WD40"/>
    <property type="match status" value="1"/>
</dbReference>
<dbReference type="InterPro" id="IPR001680">
    <property type="entry name" value="WD40_rpt"/>
</dbReference>
<dbReference type="InterPro" id="IPR020472">
    <property type="entry name" value="WD40_PAC1"/>
</dbReference>
<dbReference type="EMBL" id="CM007367">
    <property type="protein sequence ID" value="OIW07561.1"/>
    <property type="molecule type" value="Genomic_DNA"/>
</dbReference>
<dbReference type="PANTHER" id="PTHR44376:SF22">
    <property type="entry name" value="TRANSCRIPTIONAL COREPRESSOR LEUNIG_HOMOLOG"/>
    <property type="match status" value="1"/>
</dbReference>
<dbReference type="PROSITE" id="PS50896">
    <property type="entry name" value="LISH"/>
    <property type="match status" value="1"/>
</dbReference>
<dbReference type="SMART" id="SM00667">
    <property type="entry name" value="LisH"/>
    <property type="match status" value="1"/>
</dbReference>